<name>A0A5B0M8X3_PUCGR</name>
<feature type="region of interest" description="Disordered" evidence="1">
    <location>
        <begin position="65"/>
        <end position="88"/>
    </location>
</feature>
<evidence type="ECO:0000313" key="4">
    <source>
        <dbReference type="Proteomes" id="UP000324748"/>
    </source>
</evidence>
<dbReference type="Proteomes" id="UP000325313">
    <property type="component" value="Unassembled WGS sequence"/>
</dbReference>
<dbReference type="EMBL" id="VSWC01000118">
    <property type="protein sequence ID" value="KAA1084770.1"/>
    <property type="molecule type" value="Genomic_DNA"/>
</dbReference>
<reference evidence="4 5" key="1">
    <citation type="submission" date="2019-05" db="EMBL/GenBank/DDBJ databases">
        <title>Emergence of the Ug99 lineage of the wheat stem rust pathogen through somatic hybridization.</title>
        <authorList>
            <person name="Li F."/>
            <person name="Upadhyaya N.M."/>
            <person name="Sperschneider J."/>
            <person name="Matny O."/>
            <person name="Nguyen-Phuc H."/>
            <person name="Mago R."/>
            <person name="Raley C."/>
            <person name="Miller M.E."/>
            <person name="Silverstein K.A.T."/>
            <person name="Henningsen E."/>
            <person name="Hirsch C.D."/>
            <person name="Visser B."/>
            <person name="Pretorius Z.A."/>
            <person name="Steffenson B.J."/>
            <person name="Schwessinger B."/>
            <person name="Dodds P.N."/>
            <person name="Figueroa M."/>
        </authorList>
    </citation>
    <scope>NUCLEOTIDE SEQUENCE [LARGE SCALE GENOMIC DNA]</scope>
    <source>
        <strain evidence="3">21-0</strain>
        <strain evidence="2 5">Ug99</strain>
    </source>
</reference>
<sequence>MSVASFLGTASSDFFTQINPPPFLSLGVTINHQGDFHNPNAHRLFQSPSSVHLSSSIDNLVWSSQSRDHVPHHRSPQDDLTTAHHFSV</sequence>
<organism evidence="2 5">
    <name type="scientific">Puccinia graminis f. sp. tritici</name>
    <dbReference type="NCBI Taxonomy" id="56615"/>
    <lineage>
        <taxon>Eukaryota</taxon>
        <taxon>Fungi</taxon>
        <taxon>Dikarya</taxon>
        <taxon>Basidiomycota</taxon>
        <taxon>Pucciniomycotina</taxon>
        <taxon>Pucciniomycetes</taxon>
        <taxon>Pucciniales</taxon>
        <taxon>Pucciniaceae</taxon>
        <taxon>Puccinia</taxon>
    </lineage>
</organism>
<proteinExistence type="predicted"/>
<dbReference type="AlphaFoldDB" id="A0A5B0M8X3"/>
<dbReference type="Proteomes" id="UP000324748">
    <property type="component" value="Unassembled WGS sequence"/>
</dbReference>
<keyword evidence="4" id="KW-1185">Reference proteome</keyword>
<protein>
    <submittedName>
        <fullName evidence="2">Uncharacterized protein</fullName>
    </submittedName>
</protein>
<gene>
    <name evidence="3" type="ORF">PGT21_035250</name>
    <name evidence="2" type="ORF">PGTUg99_024400</name>
</gene>
<accession>A0A5B0M8X3</accession>
<evidence type="ECO:0000313" key="3">
    <source>
        <dbReference type="EMBL" id="KAA1084770.1"/>
    </source>
</evidence>
<dbReference type="EMBL" id="VDEP01000475">
    <property type="protein sequence ID" value="KAA1073061.1"/>
    <property type="molecule type" value="Genomic_DNA"/>
</dbReference>
<evidence type="ECO:0000313" key="2">
    <source>
        <dbReference type="EMBL" id="KAA1073061.1"/>
    </source>
</evidence>
<comment type="caution">
    <text evidence="2">The sequence shown here is derived from an EMBL/GenBank/DDBJ whole genome shotgun (WGS) entry which is preliminary data.</text>
</comment>
<evidence type="ECO:0000256" key="1">
    <source>
        <dbReference type="SAM" id="MobiDB-lite"/>
    </source>
</evidence>
<evidence type="ECO:0000313" key="5">
    <source>
        <dbReference type="Proteomes" id="UP000325313"/>
    </source>
</evidence>